<keyword evidence="3" id="KW-1185">Reference proteome</keyword>
<dbReference type="STRING" id="74649.A0A2P6RM99"/>
<dbReference type="OMA" id="IMSMVEW"/>
<organism evidence="2 3">
    <name type="scientific">Rosa chinensis</name>
    <name type="common">China rose</name>
    <dbReference type="NCBI Taxonomy" id="74649"/>
    <lineage>
        <taxon>Eukaryota</taxon>
        <taxon>Viridiplantae</taxon>
        <taxon>Streptophyta</taxon>
        <taxon>Embryophyta</taxon>
        <taxon>Tracheophyta</taxon>
        <taxon>Spermatophyta</taxon>
        <taxon>Magnoliopsida</taxon>
        <taxon>eudicotyledons</taxon>
        <taxon>Gunneridae</taxon>
        <taxon>Pentapetalae</taxon>
        <taxon>rosids</taxon>
        <taxon>fabids</taxon>
        <taxon>Rosales</taxon>
        <taxon>Rosaceae</taxon>
        <taxon>Rosoideae</taxon>
        <taxon>Rosoideae incertae sedis</taxon>
        <taxon>Rosa</taxon>
    </lineage>
</organism>
<keyword evidence="1" id="KW-0812">Transmembrane</keyword>
<accession>A0A2P6RM99</accession>
<dbReference type="Proteomes" id="UP000238479">
    <property type="component" value="Chromosome 2"/>
</dbReference>
<proteinExistence type="predicted"/>
<gene>
    <name evidence="2" type="ORF">RchiOBHm_Chr2g0100921</name>
</gene>
<keyword evidence="2" id="KW-0378">Hydrolase</keyword>
<feature type="transmembrane region" description="Helical" evidence="1">
    <location>
        <begin position="105"/>
        <end position="125"/>
    </location>
</feature>
<dbReference type="EMBL" id="PDCK01000040">
    <property type="protein sequence ID" value="PRQ47554.1"/>
    <property type="molecule type" value="Genomic_DNA"/>
</dbReference>
<sequence length="159" mass="17361">MASSIIVELINLPNGDIVLEQENYNSGLETTVDRLWLGFCCVQSKWLVPGLFAVGILCRHDAEAMWAAVGYLANTMLAIMIKRILTQERRAASGVSVPSLHAQSIFYIVIFAISSVVHSLGINVITLTMSGFALAFSSYLVSVPCFSAFGLNHHKILDE</sequence>
<reference evidence="2 3" key="1">
    <citation type="journal article" date="2018" name="Nat. Genet.">
        <title>The Rosa genome provides new insights in the design of modern roses.</title>
        <authorList>
            <person name="Bendahmane M."/>
        </authorList>
    </citation>
    <scope>NUCLEOTIDE SEQUENCE [LARGE SCALE GENOMIC DNA]</scope>
    <source>
        <strain evidence="3">cv. Old Blush</strain>
    </source>
</reference>
<keyword evidence="1" id="KW-1133">Transmembrane helix</keyword>
<name>A0A2P6RM99_ROSCH</name>
<feature type="transmembrane region" description="Helical" evidence="1">
    <location>
        <begin position="64"/>
        <end position="85"/>
    </location>
</feature>
<comment type="caution">
    <text evidence="2">The sequence shown here is derived from an EMBL/GenBank/DDBJ whole genome shotgun (WGS) entry which is preliminary data.</text>
</comment>
<protein>
    <submittedName>
        <fullName evidence="2">Putative phosphatidate phosphatase</fullName>
        <ecNumber evidence="2">3.1.3.4</ecNumber>
    </submittedName>
</protein>
<dbReference type="GO" id="GO:0008195">
    <property type="term" value="F:phosphatidate phosphatase activity"/>
    <property type="evidence" value="ECO:0007669"/>
    <property type="project" value="UniProtKB-EC"/>
</dbReference>
<dbReference type="Gramene" id="PRQ47554">
    <property type="protein sequence ID" value="PRQ47554"/>
    <property type="gene ID" value="RchiOBHm_Chr2g0100921"/>
</dbReference>
<feature type="transmembrane region" description="Helical" evidence="1">
    <location>
        <begin position="35"/>
        <end position="57"/>
    </location>
</feature>
<evidence type="ECO:0000313" key="2">
    <source>
        <dbReference type="EMBL" id="PRQ47554.1"/>
    </source>
</evidence>
<evidence type="ECO:0000313" key="3">
    <source>
        <dbReference type="Proteomes" id="UP000238479"/>
    </source>
</evidence>
<keyword evidence="1" id="KW-0472">Membrane</keyword>
<evidence type="ECO:0000256" key="1">
    <source>
        <dbReference type="SAM" id="Phobius"/>
    </source>
</evidence>
<dbReference type="AlphaFoldDB" id="A0A2P6RM99"/>
<dbReference type="EC" id="3.1.3.4" evidence="2"/>
<feature type="transmembrane region" description="Helical" evidence="1">
    <location>
        <begin position="132"/>
        <end position="151"/>
    </location>
</feature>